<protein>
    <submittedName>
        <fullName evidence="2">Uncharacterized protein</fullName>
    </submittedName>
</protein>
<evidence type="ECO:0000313" key="2">
    <source>
        <dbReference type="EMBL" id="GFS27997.1"/>
    </source>
</evidence>
<feature type="compositionally biased region" description="Low complexity" evidence="1">
    <location>
        <begin position="89"/>
        <end position="100"/>
    </location>
</feature>
<feature type="compositionally biased region" description="Basic and acidic residues" evidence="1">
    <location>
        <begin position="235"/>
        <end position="252"/>
    </location>
</feature>
<feature type="compositionally biased region" description="Polar residues" evidence="1">
    <location>
        <begin position="925"/>
        <end position="939"/>
    </location>
</feature>
<proteinExistence type="predicted"/>
<accession>A0AAV4K2P5</accession>
<organism evidence="2 3">
    <name type="scientific">Elysia marginata</name>
    <dbReference type="NCBI Taxonomy" id="1093978"/>
    <lineage>
        <taxon>Eukaryota</taxon>
        <taxon>Metazoa</taxon>
        <taxon>Spiralia</taxon>
        <taxon>Lophotrochozoa</taxon>
        <taxon>Mollusca</taxon>
        <taxon>Gastropoda</taxon>
        <taxon>Heterobranchia</taxon>
        <taxon>Euthyneura</taxon>
        <taxon>Panpulmonata</taxon>
        <taxon>Sacoglossa</taxon>
        <taxon>Placobranchoidea</taxon>
        <taxon>Plakobranchidae</taxon>
        <taxon>Elysia</taxon>
    </lineage>
</organism>
<dbReference type="Proteomes" id="UP000762676">
    <property type="component" value="Unassembled WGS sequence"/>
</dbReference>
<feature type="region of interest" description="Disordered" evidence="1">
    <location>
        <begin position="87"/>
        <end position="121"/>
    </location>
</feature>
<dbReference type="EMBL" id="BMAT01010593">
    <property type="protein sequence ID" value="GFS27997.1"/>
    <property type="molecule type" value="Genomic_DNA"/>
</dbReference>
<evidence type="ECO:0000313" key="3">
    <source>
        <dbReference type="Proteomes" id="UP000762676"/>
    </source>
</evidence>
<evidence type="ECO:0000256" key="1">
    <source>
        <dbReference type="SAM" id="MobiDB-lite"/>
    </source>
</evidence>
<name>A0AAV4K2P5_9GAST</name>
<feature type="region of interest" description="Disordered" evidence="1">
    <location>
        <begin position="1086"/>
        <end position="1129"/>
    </location>
</feature>
<feature type="region of interest" description="Disordered" evidence="1">
    <location>
        <begin position="586"/>
        <end position="625"/>
    </location>
</feature>
<gene>
    <name evidence="2" type="ORF">ElyMa_005325200</name>
</gene>
<keyword evidence="3" id="KW-1185">Reference proteome</keyword>
<feature type="compositionally biased region" description="Polar residues" evidence="1">
    <location>
        <begin position="1086"/>
        <end position="1113"/>
    </location>
</feature>
<feature type="region of interest" description="Disordered" evidence="1">
    <location>
        <begin position="235"/>
        <end position="268"/>
    </location>
</feature>
<sequence>MQRCVEKSLPHEMNLSQQVNLTSGECSSRKFTREIQRTCDGHTKLAIASIPETQPTLDSDSLYPPALCAKKLPEQLTLFKVQDDECAQSSTTRPPSISSPQHCSANLSPNDLHATRPIEENPRCSEVFKESNAKFRTPGMADPTNSYSSLSSRLILNCDAEHVNNAPPVNSLETYQTETGSSGTVDDIKISCKEKSHKTKCTESTKCLESNLQPYEVKSSNAAEGVKLNKDNHASLKTDAKVHNQSKDEQQLKRKQSPEANVNVSQCSSSSRKKDLALLTHQKEEESLNLLISLSTKLSDKLDCGLPHAQAEEQVAKFVSILSKLRKIQEKEQEKLSSSKKGRCRRGESLQAKLTRLEHRQSLLKRAEFKNAILVKKLAEARRNSVSASKSQSLSSQISETCGATTRIPSSSQISETCGATTHITENKDFDSATEVTEPPKVMVPVREDPTEFHDYVKPCKKSKSLFCPSKKIAKNQSNIPYTDSSQSEGLNASYITNQQTMTGNEKCKEVSKAESVLDQNMICLAIDRNVEKLTLDKTEKENGGTKKGNNKNFASCNEQVEQLNSYLANTLVQHPLIITNNESTKPEHQQFQTANKQSINENKSTFNENSTANCNPSENLEEDTLSPADHLTAVSDSAKQPKEDNREANKITAQHFKIDHPCLKQNSLDNYSLPKHKKNKATADQLLQDLKSPKSIFKTNVNFVKTNGCNTDRARIKKSSTAFTASDRLSSPEAKTSTLSQIPVCLKDNATSESSIRPIISLQGYESLASSSKETNTLSVNTLPEVNSMHTQIPAAIPDHDSSPKINCTSGSIPFQTKASATWLQKPPHEAVKLTRCYETSKREQRITVAQAARQQSSPPLVFTSPSTHNHMNSTGLAMNTHQPSDSTESKANPASPCSTISSCLFTIPLSLKLKNMAQGGPSFDQNQQGKGLESSFISNNSPKNFSVHTAISSTLPAPHPSRLITGSNLCPDNITIQPLTSTYASQQSTPCEQLTQNSSTITTSCNRSEIFSFQSETRNLENSNRLKNPVFADKSFLNDSTSTPRQNAGCSAMDTSCTEHRISKEKCGETKKRKKVQRDTQTYNLPTGKLNASSKSQQNKHVGKTTSKINMTTKGRKGTGKKTTNSTLVSQGHIGDYFPKLSAICCTDALPAQETGPISTLVPSTATTQSSPSDRVPSAAHNKNNFSPGLVQHGPASNFKYARVEDISKENHCFLGGSPSVNPKNFEFEQIIAVRRSENSRPLMKFETVHLINDDELSVGGTDMEVFWLENFSDMRMTEEFWFTVDAW</sequence>
<reference evidence="2 3" key="1">
    <citation type="journal article" date="2021" name="Elife">
        <title>Chloroplast acquisition without the gene transfer in kleptoplastic sea slugs, Plakobranchus ocellatus.</title>
        <authorList>
            <person name="Maeda T."/>
            <person name="Takahashi S."/>
            <person name="Yoshida T."/>
            <person name="Shimamura S."/>
            <person name="Takaki Y."/>
            <person name="Nagai Y."/>
            <person name="Toyoda A."/>
            <person name="Suzuki Y."/>
            <person name="Arimoto A."/>
            <person name="Ishii H."/>
            <person name="Satoh N."/>
            <person name="Nishiyama T."/>
            <person name="Hasebe M."/>
            <person name="Maruyama T."/>
            <person name="Minagawa J."/>
            <person name="Obokata J."/>
            <person name="Shigenobu S."/>
        </authorList>
    </citation>
    <scope>NUCLEOTIDE SEQUENCE [LARGE SCALE GENOMIC DNA]</scope>
</reference>
<comment type="caution">
    <text evidence="2">The sequence shown here is derived from an EMBL/GenBank/DDBJ whole genome shotgun (WGS) entry which is preliminary data.</text>
</comment>
<feature type="compositionally biased region" description="Polar residues" evidence="1">
    <location>
        <begin position="586"/>
        <end position="619"/>
    </location>
</feature>
<feature type="region of interest" description="Disordered" evidence="1">
    <location>
        <begin position="920"/>
        <end position="939"/>
    </location>
</feature>
<feature type="compositionally biased region" description="Polar residues" evidence="1">
    <location>
        <begin position="258"/>
        <end position="268"/>
    </location>
</feature>